<name>A0A6J4PS73_9ACTN</name>
<evidence type="ECO:0000313" key="2">
    <source>
        <dbReference type="EMBL" id="CAA9422914.1"/>
    </source>
</evidence>
<accession>A0A6J4PS73</accession>
<dbReference type="Gene3D" id="3.90.1200.10">
    <property type="match status" value="1"/>
</dbReference>
<sequence length="294" mass="32367">MHADEVHIDASLVGRLVAGQFPRWADLPVSAVRSTGTVNAIYRLGDHLCVRLPRVGAWAEDLDREWRWLPELSPHLSLRLPEPVGRGHPTGSYPFSWAIYGWIDGQPYSDELVDDERRAAGDLARFVAELRRIDPVAGAPRGGREPLRELDTATRAAVDSARGVIDADAATSAWERALEAPAWRGRPVWLHADLLRPNLLVYEGRLRAVIDFGGVGIGDPAADVIPAWSVFGGKGRETFRDALDVDGDAWNRARGLALHQAAMIIPYYAETNPVFAALARRTVEEVISDHRNGV</sequence>
<dbReference type="PANTHER" id="PTHR21310:SF42">
    <property type="entry name" value="BIFUNCTIONAL AAC_APH"/>
    <property type="match status" value="1"/>
</dbReference>
<dbReference type="SUPFAM" id="SSF56112">
    <property type="entry name" value="Protein kinase-like (PK-like)"/>
    <property type="match status" value="1"/>
</dbReference>
<dbReference type="EMBL" id="CADCUV010000121">
    <property type="protein sequence ID" value="CAA9422914.1"/>
    <property type="molecule type" value="Genomic_DNA"/>
</dbReference>
<feature type="domain" description="Aminoglycoside phosphotransferase" evidence="1">
    <location>
        <begin position="36"/>
        <end position="255"/>
    </location>
</feature>
<gene>
    <name evidence="2" type="ORF">AVDCRST_MAG22-2706</name>
</gene>
<dbReference type="AlphaFoldDB" id="A0A6J4PS73"/>
<evidence type="ECO:0000259" key="1">
    <source>
        <dbReference type="Pfam" id="PF01636"/>
    </source>
</evidence>
<dbReference type="PANTHER" id="PTHR21310">
    <property type="entry name" value="AMINOGLYCOSIDE PHOSPHOTRANSFERASE-RELATED-RELATED"/>
    <property type="match status" value="1"/>
</dbReference>
<proteinExistence type="predicted"/>
<protein>
    <recommendedName>
        <fullName evidence="1">Aminoglycoside phosphotransferase domain-containing protein</fullName>
    </recommendedName>
</protein>
<dbReference type="CDD" id="cd05155">
    <property type="entry name" value="APH_ChoK_like_1"/>
    <property type="match status" value="1"/>
</dbReference>
<dbReference type="Gene3D" id="3.30.200.20">
    <property type="entry name" value="Phosphorylase Kinase, domain 1"/>
    <property type="match status" value="1"/>
</dbReference>
<dbReference type="InterPro" id="IPR011009">
    <property type="entry name" value="Kinase-like_dom_sf"/>
</dbReference>
<reference evidence="2" key="1">
    <citation type="submission" date="2020-02" db="EMBL/GenBank/DDBJ databases">
        <authorList>
            <person name="Meier V. D."/>
        </authorList>
    </citation>
    <scope>NUCLEOTIDE SEQUENCE</scope>
    <source>
        <strain evidence="2">AVDCRST_MAG22</strain>
    </source>
</reference>
<dbReference type="InterPro" id="IPR051678">
    <property type="entry name" value="AGP_Transferase"/>
</dbReference>
<dbReference type="Pfam" id="PF01636">
    <property type="entry name" value="APH"/>
    <property type="match status" value="1"/>
</dbReference>
<dbReference type="InterPro" id="IPR002575">
    <property type="entry name" value="Aminoglycoside_PTrfase"/>
</dbReference>
<organism evidence="2">
    <name type="scientific">uncultured Rubrobacteraceae bacterium</name>
    <dbReference type="NCBI Taxonomy" id="349277"/>
    <lineage>
        <taxon>Bacteria</taxon>
        <taxon>Bacillati</taxon>
        <taxon>Actinomycetota</taxon>
        <taxon>Rubrobacteria</taxon>
        <taxon>Rubrobacterales</taxon>
        <taxon>Rubrobacteraceae</taxon>
        <taxon>environmental samples</taxon>
    </lineage>
</organism>